<keyword evidence="4" id="KW-0132">Cell division</keyword>
<dbReference type="Pfam" id="PF05698">
    <property type="entry name" value="Trigger_C"/>
    <property type="match status" value="1"/>
</dbReference>
<evidence type="ECO:0000256" key="3">
    <source>
        <dbReference type="ARBA" id="ARBA00005464"/>
    </source>
</evidence>
<dbReference type="GO" id="GO:0003755">
    <property type="term" value="F:peptidyl-prolyl cis-trans isomerase activity"/>
    <property type="evidence" value="ECO:0007669"/>
    <property type="project" value="UniProtKB-KW"/>
</dbReference>
<dbReference type="Proteomes" id="UP000886723">
    <property type="component" value="Unassembled WGS sequence"/>
</dbReference>
<organism evidence="14 15">
    <name type="scientific">Candidatus Pullilachnospira stercoravium</name>
    <dbReference type="NCBI Taxonomy" id="2840913"/>
    <lineage>
        <taxon>Bacteria</taxon>
        <taxon>Bacillati</taxon>
        <taxon>Bacillota</taxon>
        <taxon>Clostridia</taxon>
        <taxon>Lachnospirales</taxon>
        <taxon>Lachnospiraceae</taxon>
        <taxon>Lachnospiraceae incertae sedis</taxon>
        <taxon>Candidatus Pullilachnospira</taxon>
    </lineage>
</organism>
<dbReference type="Gene3D" id="1.10.3120.10">
    <property type="entry name" value="Trigger factor, C-terminal domain"/>
    <property type="match status" value="1"/>
</dbReference>
<evidence type="ECO:0000313" key="14">
    <source>
        <dbReference type="EMBL" id="HIV14102.1"/>
    </source>
</evidence>
<dbReference type="PROSITE" id="PS50059">
    <property type="entry name" value="FKBP_PPIASE"/>
    <property type="match status" value="1"/>
</dbReference>
<evidence type="ECO:0000256" key="10">
    <source>
        <dbReference type="PROSITE-ProRule" id="PRU00277"/>
    </source>
</evidence>
<comment type="subcellular location">
    <subcellularLocation>
        <location evidence="2">Cytoplasm</location>
    </subcellularLocation>
</comment>
<evidence type="ECO:0000256" key="11">
    <source>
        <dbReference type="SAM" id="MobiDB-lite"/>
    </source>
</evidence>
<evidence type="ECO:0000256" key="9">
    <source>
        <dbReference type="ARBA" id="ARBA00024849"/>
    </source>
</evidence>
<dbReference type="InterPro" id="IPR001179">
    <property type="entry name" value="PPIase_FKBP_dom"/>
</dbReference>
<feature type="chain" id="PRO_5038920548" description="peptidylprolyl isomerase" evidence="12">
    <location>
        <begin position="30"/>
        <end position="404"/>
    </location>
</feature>
<dbReference type="Pfam" id="PF00254">
    <property type="entry name" value="FKBP_C"/>
    <property type="match status" value="1"/>
</dbReference>
<evidence type="ECO:0000256" key="12">
    <source>
        <dbReference type="SAM" id="SignalP"/>
    </source>
</evidence>
<dbReference type="FunFam" id="3.10.50.40:FF:000001">
    <property type="entry name" value="Trigger factor"/>
    <property type="match status" value="1"/>
</dbReference>
<evidence type="ECO:0000256" key="7">
    <source>
        <dbReference type="ARBA" id="ARBA00023235"/>
    </source>
</evidence>
<accession>A0A9D1NWB3</accession>
<dbReference type="GO" id="GO:0051301">
    <property type="term" value="P:cell division"/>
    <property type="evidence" value="ECO:0007669"/>
    <property type="project" value="UniProtKB-KW"/>
</dbReference>
<feature type="region of interest" description="Disordered" evidence="11">
    <location>
        <begin position="33"/>
        <end position="69"/>
    </location>
</feature>
<comment type="caution">
    <text evidence="14">The sequence shown here is derived from an EMBL/GenBank/DDBJ whole genome shotgun (WGS) entry which is preliminary data.</text>
</comment>
<sequence>MAIKSESEEIMKKKLLMTMMMLGICAACAGCSQDTSDTDTDTAQTEEVSTEAETEENTEMEEEGTGESAEVTTADLMKDIDVEKCVILGQYKGITVEKTIQAVTDEDVENEIQSALASYPVEQEGREAQEGDTVNIDYVGRIDGEEFEGGSDTGADLLLGSGQFIEGFEDGLIGATAGETRVLDLTFPSDYTEELSGKDVEFTVTVNAVKVPLEEPTDEWVAANIEGYSTVEEYRAGIRSQQEENNQQTADDQVQYTAWMQVVDNSTINEYPQTLVDMGKDLYRQQAELYAQFSGQELEEFIESSGVTMEEYEENAEEYGKGVAAQALVAQAICDAEGYQIGDETYQASLEQMMSDYGLTEDELYESYGRDNVEQTIQLQRVYDLIMANATVTETQAEAETAEE</sequence>
<comment type="catalytic activity">
    <reaction evidence="1 10">
        <text>[protein]-peptidylproline (omega=180) = [protein]-peptidylproline (omega=0)</text>
        <dbReference type="Rhea" id="RHEA:16237"/>
        <dbReference type="Rhea" id="RHEA-COMP:10747"/>
        <dbReference type="Rhea" id="RHEA-COMP:10748"/>
        <dbReference type="ChEBI" id="CHEBI:83833"/>
        <dbReference type="ChEBI" id="CHEBI:83834"/>
        <dbReference type="EC" id="5.2.1.8"/>
    </reaction>
</comment>
<proteinExistence type="inferred from homology"/>
<dbReference type="GO" id="GO:0006457">
    <property type="term" value="P:protein folding"/>
    <property type="evidence" value="ECO:0007669"/>
    <property type="project" value="InterPro"/>
</dbReference>
<dbReference type="Gene3D" id="3.10.50.40">
    <property type="match status" value="1"/>
</dbReference>
<dbReference type="InterPro" id="IPR008880">
    <property type="entry name" value="Trigger_fac_C"/>
</dbReference>
<keyword evidence="8" id="KW-0131">Cell cycle</keyword>
<comment type="similarity">
    <text evidence="3">Belongs to the FKBP-type PPIase family. Tig subfamily.</text>
</comment>
<dbReference type="SUPFAM" id="SSF109998">
    <property type="entry name" value="Triger factor/SurA peptide-binding domain-like"/>
    <property type="match status" value="1"/>
</dbReference>
<feature type="compositionally biased region" description="Acidic residues" evidence="11">
    <location>
        <begin position="48"/>
        <end position="65"/>
    </location>
</feature>
<feature type="domain" description="PPIase FKBP-type" evidence="13">
    <location>
        <begin position="131"/>
        <end position="191"/>
    </location>
</feature>
<dbReference type="InterPro" id="IPR027304">
    <property type="entry name" value="Trigger_fact/SurA_dom_sf"/>
</dbReference>
<evidence type="ECO:0000256" key="4">
    <source>
        <dbReference type="ARBA" id="ARBA00022618"/>
    </source>
</evidence>
<keyword evidence="5 10" id="KW-0697">Rotamase</keyword>
<evidence type="ECO:0000256" key="5">
    <source>
        <dbReference type="ARBA" id="ARBA00023110"/>
    </source>
</evidence>
<evidence type="ECO:0000256" key="1">
    <source>
        <dbReference type="ARBA" id="ARBA00000971"/>
    </source>
</evidence>
<dbReference type="EMBL" id="DVON01000282">
    <property type="protein sequence ID" value="HIV14102.1"/>
    <property type="molecule type" value="Genomic_DNA"/>
</dbReference>
<reference evidence="14" key="1">
    <citation type="submission" date="2020-10" db="EMBL/GenBank/DDBJ databases">
        <authorList>
            <person name="Gilroy R."/>
        </authorList>
    </citation>
    <scope>NUCLEOTIDE SEQUENCE</scope>
    <source>
        <strain evidence="14">ChiBcec2-4451</strain>
    </source>
</reference>
<dbReference type="GO" id="GO:0005737">
    <property type="term" value="C:cytoplasm"/>
    <property type="evidence" value="ECO:0007669"/>
    <property type="project" value="UniProtKB-SubCell"/>
</dbReference>
<evidence type="ECO:0000259" key="13">
    <source>
        <dbReference type="PROSITE" id="PS50059"/>
    </source>
</evidence>
<dbReference type="NCBIfam" id="TIGR00115">
    <property type="entry name" value="tig"/>
    <property type="match status" value="1"/>
</dbReference>
<name>A0A9D1NWB3_9FIRM</name>
<dbReference type="GO" id="GO:0015031">
    <property type="term" value="P:protein transport"/>
    <property type="evidence" value="ECO:0007669"/>
    <property type="project" value="InterPro"/>
</dbReference>
<evidence type="ECO:0000256" key="8">
    <source>
        <dbReference type="ARBA" id="ARBA00023306"/>
    </source>
</evidence>
<keyword evidence="7 10" id="KW-0413">Isomerase</keyword>
<dbReference type="SUPFAM" id="SSF54534">
    <property type="entry name" value="FKBP-like"/>
    <property type="match status" value="1"/>
</dbReference>
<dbReference type="EC" id="5.2.1.8" evidence="10"/>
<feature type="signal peptide" evidence="12">
    <location>
        <begin position="1"/>
        <end position="29"/>
    </location>
</feature>
<evidence type="ECO:0000256" key="2">
    <source>
        <dbReference type="ARBA" id="ARBA00004496"/>
    </source>
</evidence>
<comment type="function">
    <text evidence="9">Involved in protein export. Acts as a chaperone by maintaining the newly synthesized protein in an open conformation. Functions as a peptidyl-prolyl cis-trans isomerase.</text>
</comment>
<evidence type="ECO:0000313" key="15">
    <source>
        <dbReference type="Proteomes" id="UP000886723"/>
    </source>
</evidence>
<protein>
    <recommendedName>
        <fullName evidence="10">peptidylprolyl isomerase</fullName>
        <ecNumber evidence="10">5.2.1.8</ecNumber>
    </recommendedName>
</protein>
<reference evidence="14" key="2">
    <citation type="journal article" date="2021" name="PeerJ">
        <title>Extensive microbial diversity within the chicken gut microbiome revealed by metagenomics and culture.</title>
        <authorList>
            <person name="Gilroy R."/>
            <person name="Ravi A."/>
            <person name="Getino M."/>
            <person name="Pursley I."/>
            <person name="Horton D.L."/>
            <person name="Alikhan N.F."/>
            <person name="Baker D."/>
            <person name="Gharbi K."/>
            <person name="Hall N."/>
            <person name="Watson M."/>
            <person name="Adriaenssens E.M."/>
            <person name="Foster-Nyarko E."/>
            <person name="Jarju S."/>
            <person name="Secka A."/>
            <person name="Antonio M."/>
            <person name="Oren A."/>
            <person name="Chaudhuri R.R."/>
            <person name="La Ragione R."/>
            <person name="Hildebrand F."/>
            <person name="Pallen M.J."/>
        </authorList>
    </citation>
    <scope>NUCLEOTIDE SEQUENCE</scope>
    <source>
        <strain evidence="14">ChiBcec2-4451</strain>
    </source>
</reference>
<keyword evidence="6" id="KW-0143">Chaperone</keyword>
<dbReference type="AlphaFoldDB" id="A0A9D1NWB3"/>
<gene>
    <name evidence="14" type="primary">tig</name>
    <name evidence="14" type="ORF">IAA63_13335</name>
</gene>
<dbReference type="InterPro" id="IPR005215">
    <property type="entry name" value="Trig_fac"/>
</dbReference>
<keyword evidence="12" id="KW-0732">Signal</keyword>
<dbReference type="InterPro" id="IPR046357">
    <property type="entry name" value="PPIase_dom_sf"/>
</dbReference>
<evidence type="ECO:0000256" key="6">
    <source>
        <dbReference type="ARBA" id="ARBA00023186"/>
    </source>
</evidence>
<dbReference type="InterPro" id="IPR037041">
    <property type="entry name" value="Trigger_fac_C_sf"/>
</dbReference>